<dbReference type="AlphaFoldDB" id="A0A139I8A2"/>
<sequence length="76" mass="8809">MSKPHQKTTDDPRVLISRLRKRIMMYIYKIAEKSGRILTIGFGIMPTAQPGRINSDTQCLYENSELMEQLVIHIEC</sequence>
<evidence type="ECO:0000313" key="2">
    <source>
        <dbReference type="Proteomes" id="UP000073492"/>
    </source>
</evidence>
<dbReference type="EMBL" id="LFZO01000231">
    <property type="protein sequence ID" value="KXT10960.1"/>
    <property type="molecule type" value="Genomic_DNA"/>
</dbReference>
<proteinExistence type="predicted"/>
<evidence type="ECO:0000313" key="1">
    <source>
        <dbReference type="EMBL" id="KXT10960.1"/>
    </source>
</evidence>
<accession>A0A139I8A2</accession>
<name>A0A139I8A2_9PEZI</name>
<comment type="caution">
    <text evidence="1">The sequence shown here is derived from an EMBL/GenBank/DDBJ whole genome shotgun (WGS) entry which is preliminary data.</text>
</comment>
<gene>
    <name evidence="1" type="ORF">AC579_7180</name>
</gene>
<organism evidence="1 2">
    <name type="scientific">Pseudocercospora musae</name>
    <dbReference type="NCBI Taxonomy" id="113226"/>
    <lineage>
        <taxon>Eukaryota</taxon>
        <taxon>Fungi</taxon>
        <taxon>Dikarya</taxon>
        <taxon>Ascomycota</taxon>
        <taxon>Pezizomycotina</taxon>
        <taxon>Dothideomycetes</taxon>
        <taxon>Dothideomycetidae</taxon>
        <taxon>Mycosphaerellales</taxon>
        <taxon>Mycosphaerellaceae</taxon>
        <taxon>Pseudocercospora</taxon>
    </lineage>
</organism>
<dbReference type="Proteomes" id="UP000073492">
    <property type="component" value="Unassembled WGS sequence"/>
</dbReference>
<reference evidence="1 2" key="1">
    <citation type="submission" date="2015-07" db="EMBL/GenBank/DDBJ databases">
        <title>Comparative genomics of the Sigatoka disease complex on banana suggests a link between parallel evolutionary changes in Pseudocercospora fijiensis and Pseudocercospora eumusae and increased virulence on the banana host.</title>
        <authorList>
            <person name="Chang T.-C."/>
            <person name="Salvucci A."/>
            <person name="Crous P.W."/>
            <person name="Stergiopoulos I."/>
        </authorList>
    </citation>
    <scope>NUCLEOTIDE SEQUENCE [LARGE SCALE GENOMIC DNA]</scope>
    <source>
        <strain evidence="1 2">CBS 116634</strain>
    </source>
</reference>
<keyword evidence="2" id="KW-1185">Reference proteome</keyword>
<protein>
    <submittedName>
        <fullName evidence="1">Uncharacterized protein</fullName>
    </submittedName>
</protein>